<dbReference type="PROSITE" id="PS00108">
    <property type="entry name" value="PROTEIN_KINASE_ST"/>
    <property type="match status" value="1"/>
</dbReference>
<evidence type="ECO:0000256" key="12">
    <source>
        <dbReference type="SAM" id="Phobius"/>
    </source>
</evidence>
<feature type="compositionally biased region" description="Low complexity" evidence="11">
    <location>
        <begin position="349"/>
        <end position="363"/>
    </location>
</feature>
<keyword evidence="12" id="KW-1133">Transmembrane helix</keyword>
<keyword evidence="12" id="KW-0472">Membrane</keyword>
<reference evidence="14 15" key="1">
    <citation type="submission" date="2018-06" db="EMBL/GenBank/DDBJ databases">
        <title>Streptacidiphilus pinicola sp. nov., isolated from pine grove soil.</title>
        <authorList>
            <person name="Roh S.G."/>
            <person name="Park S."/>
            <person name="Kim M.-K."/>
            <person name="Yun B.-R."/>
            <person name="Park J."/>
            <person name="Kim M.J."/>
            <person name="Kim Y.S."/>
            <person name="Kim S.B."/>
        </authorList>
    </citation>
    <scope>NUCLEOTIDE SEQUENCE [LARGE SCALE GENOMIC DNA]</scope>
    <source>
        <strain evidence="14 15">MMS16-CNU450</strain>
    </source>
</reference>
<proteinExistence type="predicted"/>
<evidence type="ECO:0000259" key="13">
    <source>
        <dbReference type="PROSITE" id="PS50011"/>
    </source>
</evidence>
<dbReference type="PANTHER" id="PTHR43289">
    <property type="entry name" value="MITOGEN-ACTIVATED PROTEIN KINASE KINASE KINASE 20-RELATED"/>
    <property type="match status" value="1"/>
</dbReference>
<dbReference type="Pfam" id="PF03793">
    <property type="entry name" value="PASTA"/>
    <property type="match status" value="1"/>
</dbReference>
<evidence type="ECO:0000313" key="15">
    <source>
        <dbReference type="Proteomes" id="UP000248889"/>
    </source>
</evidence>
<evidence type="ECO:0000256" key="8">
    <source>
        <dbReference type="ARBA" id="ARBA00047899"/>
    </source>
</evidence>
<dbReference type="InterPro" id="IPR000719">
    <property type="entry name" value="Prot_kinase_dom"/>
</dbReference>
<evidence type="ECO:0000256" key="2">
    <source>
        <dbReference type="ARBA" id="ARBA00022527"/>
    </source>
</evidence>
<dbReference type="GO" id="GO:0045717">
    <property type="term" value="P:negative regulation of fatty acid biosynthetic process"/>
    <property type="evidence" value="ECO:0007669"/>
    <property type="project" value="UniProtKB-ARBA"/>
</dbReference>
<keyword evidence="5 10" id="KW-0547">Nucleotide-binding</keyword>
<feature type="transmembrane region" description="Helical" evidence="12">
    <location>
        <begin position="375"/>
        <end position="396"/>
    </location>
</feature>
<dbReference type="Proteomes" id="UP000248889">
    <property type="component" value="Unassembled WGS sequence"/>
</dbReference>
<dbReference type="Gene3D" id="3.30.200.20">
    <property type="entry name" value="Phosphorylase Kinase, domain 1"/>
    <property type="match status" value="1"/>
</dbReference>
<dbReference type="InterPro" id="IPR017441">
    <property type="entry name" value="Protein_kinase_ATP_BS"/>
</dbReference>
<dbReference type="Pfam" id="PF00069">
    <property type="entry name" value="Pkinase"/>
    <property type="match status" value="1"/>
</dbReference>
<dbReference type="PROSITE" id="PS50011">
    <property type="entry name" value="PROTEIN_KINASE_DOM"/>
    <property type="match status" value="1"/>
</dbReference>
<gene>
    <name evidence="14" type="ORF">DN069_28785</name>
</gene>
<feature type="domain" description="Protein kinase" evidence="13">
    <location>
        <begin position="13"/>
        <end position="281"/>
    </location>
</feature>
<accession>A0A2X0IB73</accession>
<comment type="caution">
    <text evidence="14">The sequence shown here is derived from an EMBL/GenBank/DDBJ whole genome shotgun (WGS) entry which is preliminary data.</text>
</comment>
<evidence type="ECO:0000313" key="14">
    <source>
        <dbReference type="EMBL" id="RAG82212.1"/>
    </source>
</evidence>
<dbReference type="SMART" id="SM00220">
    <property type="entry name" value="S_TKc"/>
    <property type="match status" value="1"/>
</dbReference>
<dbReference type="FunFam" id="3.30.200.20:FF:000035">
    <property type="entry name" value="Serine/threonine protein kinase Stk1"/>
    <property type="match status" value="1"/>
</dbReference>
<keyword evidence="3" id="KW-0808">Transferase</keyword>
<evidence type="ECO:0000256" key="1">
    <source>
        <dbReference type="ARBA" id="ARBA00012513"/>
    </source>
</evidence>
<comment type="catalytic activity">
    <reaction evidence="8">
        <text>L-threonyl-[protein] + ATP = O-phospho-L-threonyl-[protein] + ADP + H(+)</text>
        <dbReference type="Rhea" id="RHEA:46608"/>
        <dbReference type="Rhea" id="RHEA-COMP:11060"/>
        <dbReference type="Rhea" id="RHEA-COMP:11605"/>
        <dbReference type="ChEBI" id="CHEBI:15378"/>
        <dbReference type="ChEBI" id="CHEBI:30013"/>
        <dbReference type="ChEBI" id="CHEBI:30616"/>
        <dbReference type="ChEBI" id="CHEBI:61977"/>
        <dbReference type="ChEBI" id="CHEBI:456216"/>
        <dbReference type="EC" id="2.7.11.1"/>
    </reaction>
</comment>
<dbReference type="CDD" id="cd06577">
    <property type="entry name" value="PASTA_pknB"/>
    <property type="match status" value="1"/>
</dbReference>
<protein>
    <recommendedName>
        <fullName evidence="1">non-specific serine/threonine protein kinase</fullName>
        <ecNumber evidence="1">2.7.11.1</ecNumber>
    </recommendedName>
</protein>
<dbReference type="RefSeq" id="WP_111505863.1">
    <property type="nucleotide sequence ID" value="NZ_QKYN01000120.1"/>
</dbReference>
<feature type="compositionally biased region" description="Basic residues" evidence="11">
    <location>
        <begin position="364"/>
        <end position="373"/>
    </location>
</feature>
<evidence type="ECO:0000256" key="9">
    <source>
        <dbReference type="ARBA" id="ARBA00048679"/>
    </source>
</evidence>
<organism evidence="14 15">
    <name type="scientific">Streptacidiphilus pinicola</name>
    <dbReference type="NCBI Taxonomy" id="2219663"/>
    <lineage>
        <taxon>Bacteria</taxon>
        <taxon>Bacillati</taxon>
        <taxon>Actinomycetota</taxon>
        <taxon>Actinomycetes</taxon>
        <taxon>Kitasatosporales</taxon>
        <taxon>Streptomycetaceae</taxon>
        <taxon>Streptacidiphilus</taxon>
    </lineage>
</organism>
<keyword evidence="12" id="KW-0812">Transmembrane</keyword>
<evidence type="ECO:0000256" key="10">
    <source>
        <dbReference type="PROSITE-ProRule" id="PRU10141"/>
    </source>
</evidence>
<dbReference type="PROSITE" id="PS00107">
    <property type="entry name" value="PROTEIN_KINASE_ATP"/>
    <property type="match status" value="1"/>
</dbReference>
<evidence type="ECO:0000256" key="3">
    <source>
        <dbReference type="ARBA" id="ARBA00022679"/>
    </source>
</evidence>
<keyword evidence="7 10" id="KW-0067">ATP-binding</keyword>
<dbReference type="GO" id="GO:0005524">
    <property type="term" value="F:ATP binding"/>
    <property type="evidence" value="ECO:0007669"/>
    <property type="project" value="UniProtKB-UniRule"/>
</dbReference>
<dbReference type="Gene3D" id="1.10.510.10">
    <property type="entry name" value="Transferase(Phosphotransferase) domain 1"/>
    <property type="match status" value="1"/>
</dbReference>
<feature type="region of interest" description="Disordered" evidence="11">
    <location>
        <begin position="312"/>
        <end position="373"/>
    </location>
</feature>
<dbReference type="PANTHER" id="PTHR43289:SF6">
    <property type="entry name" value="SERINE_THREONINE-PROTEIN KINASE NEKL-3"/>
    <property type="match status" value="1"/>
</dbReference>
<sequence length="484" mass="50259">MDTLQPPALGDRYLLCELLGSGGMAEVYRARDLRLDRTVAVKVLRPELAADPVQRVRFGREARAAASLNHPAIVAVFDSGEGAGPHLDLPYLVMEYLPGRTLGQVLAEDGPLPPRQALRVVAEILDALDHAHRHGMVHRDVKPANVMVVDDGSVAVKLMDFGIARSLGHGAAAAEQALTAAGMVIGTADYLSPEQARGEAADARSDLYAVGCLLHELLTGALPLTAGTPLDTVWRRLHEDPEPPSLLAPSLPPEVDALVLRALARDPSERYPDASSMHAAARALADAEPATLPTPRHAPTLVELPALAPGTDATLRFLPPSAADPQDPTVVRNAPAARSAEDATHTDDASLAPSAGSVAGSAPRSRRTRRPRRRLVVATIGTVAVAAMVSVGGWIASSATPTPAGSAHALPRLTGQSLSRARHELQVLGLHLGRVSPGSCQGTRAAPRTVCTQSPAVGTVLQRGAAVDVSVSRPSGIAAGGGAP</sequence>
<dbReference type="InterPro" id="IPR008271">
    <property type="entry name" value="Ser/Thr_kinase_AS"/>
</dbReference>
<dbReference type="GO" id="GO:0004674">
    <property type="term" value="F:protein serine/threonine kinase activity"/>
    <property type="evidence" value="ECO:0007669"/>
    <property type="project" value="UniProtKB-KW"/>
</dbReference>
<dbReference type="Gene3D" id="3.30.10.20">
    <property type="match status" value="1"/>
</dbReference>
<dbReference type="CDD" id="cd14014">
    <property type="entry name" value="STKc_PknB_like"/>
    <property type="match status" value="1"/>
</dbReference>
<keyword evidence="2 14" id="KW-0723">Serine/threonine-protein kinase</keyword>
<dbReference type="EC" id="2.7.11.1" evidence="1"/>
<dbReference type="SUPFAM" id="SSF56112">
    <property type="entry name" value="Protein kinase-like (PK-like)"/>
    <property type="match status" value="1"/>
</dbReference>
<evidence type="ECO:0000256" key="11">
    <source>
        <dbReference type="SAM" id="MobiDB-lite"/>
    </source>
</evidence>
<dbReference type="AlphaFoldDB" id="A0A2X0IB73"/>
<feature type="compositionally biased region" description="Basic and acidic residues" evidence="11">
    <location>
        <begin position="339"/>
        <end position="348"/>
    </location>
</feature>
<comment type="catalytic activity">
    <reaction evidence="9">
        <text>L-seryl-[protein] + ATP = O-phospho-L-seryl-[protein] + ADP + H(+)</text>
        <dbReference type="Rhea" id="RHEA:17989"/>
        <dbReference type="Rhea" id="RHEA-COMP:9863"/>
        <dbReference type="Rhea" id="RHEA-COMP:11604"/>
        <dbReference type="ChEBI" id="CHEBI:15378"/>
        <dbReference type="ChEBI" id="CHEBI:29999"/>
        <dbReference type="ChEBI" id="CHEBI:30616"/>
        <dbReference type="ChEBI" id="CHEBI:83421"/>
        <dbReference type="ChEBI" id="CHEBI:456216"/>
        <dbReference type="EC" id="2.7.11.1"/>
    </reaction>
</comment>
<evidence type="ECO:0000256" key="6">
    <source>
        <dbReference type="ARBA" id="ARBA00022777"/>
    </source>
</evidence>
<dbReference type="FunFam" id="1.10.510.10:FF:000021">
    <property type="entry name" value="Serine/threonine protein kinase"/>
    <property type="match status" value="1"/>
</dbReference>
<keyword evidence="15" id="KW-1185">Reference proteome</keyword>
<evidence type="ECO:0000256" key="4">
    <source>
        <dbReference type="ARBA" id="ARBA00022737"/>
    </source>
</evidence>
<dbReference type="EMBL" id="QKYN01000120">
    <property type="protein sequence ID" value="RAG82212.1"/>
    <property type="molecule type" value="Genomic_DNA"/>
</dbReference>
<dbReference type="InterPro" id="IPR011009">
    <property type="entry name" value="Kinase-like_dom_sf"/>
</dbReference>
<feature type="binding site" evidence="10">
    <location>
        <position position="42"/>
    </location>
    <ligand>
        <name>ATP</name>
        <dbReference type="ChEBI" id="CHEBI:30616"/>
    </ligand>
</feature>
<keyword evidence="4" id="KW-0677">Repeat</keyword>
<dbReference type="InterPro" id="IPR005543">
    <property type="entry name" value="PASTA_dom"/>
</dbReference>
<dbReference type="OrthoDB" id="5174795at2"/>
<name>A0A2X0IB73_9ACTN</name>
<evidence type="ECO:0000256" key="5">
    <source>
        <dbReference type="ARBA" id="ARBA00022741"/>
    </source>
</evidence>
<evidence type="ECO:0000256" key="7">
    <source>
        <dbReference type="ARBA" id="ARBA00022840"/>
    </source>
</evidence>
<keyword evidence="6 14" id="KW-0418">Kinase</keyword>